<dbReference type="Gene3D" id="3.90.210.10">
    <property type="entry name" value="Heat-Labile Enterotoxin, subunit A"/>
    <property type="match status" value="1"/>
</dbReference>
<evidence type="ECO:0000313" key="1">
    <source>
        <dbReference type="EMBL" id="SDH79149.1"/>
    </source>
</evidence>
<dbReference type="Proteomes" id="UP000182894">
    <property type="component" value="Unassembled WGS sequence"/>
</dbReference>
<evidence type="ECO:0000313" key="2">
    <source>
        <dbReference type="Proteomes" id="UP000182894"/>
    </source>
</evidence>
<dbReference type="SUPFAM" id="SSF56399">
    <property type="entry name" value="ADP-ribosylation"/>
    <property type="match status" value="1"/>
</dbReference>
<dbReference type="EMBL" id="FNCO01000008">
    <property type="protein sequence ID" value="SDH79149.1"/>
    <property type="molecule type" value="Genomic_DNA"/>
</dbReference>
<name>A0A1G8FB05_9PSED</name>
<dbReference type="AlphaFoldDB" id="A0A1G8FB05"/>
<accession>A0A1G8FB05</accession>
<reference evidence="2" key="1">
    <citation type="submission" date="2016-10" db="EMBL/GenBank/DDBJ databases">
        <authorList>
            <person name="Varghese N."/>
            <person name="Submissions S."/>
        </authorList>
    </citation>
    <scope>NUCLEOTIDE SEQUENCE [LARGE SCALE GENOMIC DNA]</scope>
    <source>
        <strain evidence="2">ATCC 700689</strain>
    </source>
</reference>
<protein>
    <submittedName>
        <fullName evidence="1">Uncharacterized protein</fullName>
    </submittedName>
</protein>
<dbReference type="OrthoDB" id="6732829at2"/>
<proteinExistence type="predicted"/>
<dbReference type="RefSeq" id="WP_074753678.1">
    <property type="nucleotide sequence ID" value="NZ_FNCO01000008.1"/>
</dbReference>
<sequence>MNDLPLYEQTLISYDAENGVPIPQWLDPGLKARDKLARDAAEQLGKYIKPNLLDPIKFIEIEINRIIQQSSATQVTKNRTNGGTLILVESNPRRSSGPGLIGAAAPPTRTGKWFELREIATDRYRAALKGQDNIKVRWPLDFPKDLINALETANMQRIYSDQVVAHFSHPATEDTYRLLADQALVSRLADYAELDTTSENSRNLIAAYLASKIKLKTVYFRDQYVVTQAACLEAPDTLANVTPRSALLVFLGAPPDQAIMELPGDGAARRAAIESSPLLEEYVFIRLSIYDRLKIGTFDMNYTGIEKRGNNYLRDPSLTFYESNDILSHLYHTNQERLLSDIDTLVSTDAERTTDQLLEIANAVLTAAAMIVLTPTIGAGLVARPLVSFLFSMCSVGVEIARGRLADHPDDAEEHYNAATIAALTEIIPLLLPQLTGIAASRATRQAITSNALKRLRFIGVTPPVYRDIPKISRYIMPSELGAMHLKRRLLERLRKGPEAAQDMVYEYARTMKKTIKGHDVVIYRGQVFRGDMRPPEIIFEKGFELRTPLKDIQEDIHQITGVKGGFGGGRDALDPDGKGISTSAFYYREHTGAFVYGGKKGGYTYIIDNVDVDGYHLYANHHMAKYPNSRPINLSPTEINYGENIPADMILGAYDKYDRFIPNDFAMEMFARRRASEIGVQLAEAAARAAKIPAHIDR</sequence>
<keyword evidence="2" id="KW-1185">Reference proteome</keyword>
<gene>
    <name evidence="1" type="ORF">SAMN05216605_108149</name>
</gene>
<organism evidence="1 2">
    <name type="scientific">Pseudomonas abietaniphila</name>
    <dbReference type="NCBI Taxonomy" id="89065"/>
    <lineage>
        <taxon>Bacteria</taxon>
        <taxon>Pseudomonadati</taxon>
        <taxon>Pseudomonadota</taxon>
        <taxon>Gammaproteobacteria</taxon>
        <taxon>Pseudomonadales</taxon>
        <taxon>Pseudomonadaceae</taxon>
        <taxon>Pseudomonas</taxon>
    </lineage>
</organism>